<evidence type="ECO:0000313" key="3">
    <source>
        <dbReference type="EMBL" id="SHN13710.1"/>
    </source>
</evidence>
<reference evidence="3 4" key="1">
    <citation type="submission" date="2016-11" db="EMBL/GenBank/DDBJ databases">
        <authorList>
            <person name="Jaros S."/>
            <person name="Januszkiewicz K."/>
            <person name="Wedrychowicz H."/>
        </authorList>
    </citation>
    <scope>NUCLEOTIDE SEQUENCE [LARGE SCALE GENOMIC DNA]</scope>
    <source>
        <strain evidence="3 4">CGMCC 1.6102</strain>
    </source>
</reference>
<dbReference type="Pfam" id="PF07532">
    <property type="entry name" value="Big_4"/>
    <property type="match status" value="1"/>
</dbReference>
<organism evidence="3 4">
    <name type="scientific">Cyclobacterium lianum</name>
    <dbReference type="NCBI Taxonomy" id="388280"/>
    <lineage>
        <taxon>Bacteria</taxon>
        <taxon>Pseudomonadati</taxon>
        <taxon>Bacteroidota</taxon>
        <taxon>Cytophagia</taxon>
        <taxon>Cytophagales</taxon>
        <taxon>Cyclobacteriaceae</taxon>
        <taxon>Cyclobacterium</taxon>
    </lineage>
</organism>
<feature type="domain" description="Bacterial Ig-like" evidence="1">
    <location>
        <begin position="257"/>
        <end position="299"/>
    </location>
</feature>
<dbReference type="RefSeq" id="WP_143156034.1">
    <property type="nucleotide sequence ID" value="NZ_FRCY01000007.1"/>
</dbReference>
<feature type="non-terminal residue" evidence="3">
    <location>
        <position position="1"/>
    </location>
</feature>
<dbReference type="Proteomes" id="UP000184513">
    <property type="component" value="Unassembled WGS sequence"/>
</dbReference>
<dbReference type="OrthoDB" id="1097758at2"/>
<dbReference type="NCBIfam" id="TIGR04131">
    <property type="entry name" value="Bac_Flav_CTERM"/>
    <property type="match status" value="1"/>
</dbReference>
<name>A0A1M7PA85_9BACT</name>
<dbReference type="EMBL" id="FRCY01000007">
    <property type="protein sequence ID" value="SHN13710.1"/>
    <property type="molecule type" value="Genomic_DNA"/>
</dbReference>
<dbReference type="Gene3D" id="3.30.160.710">
    <property type="match status" value="2"/>
</dbReference>
<dbReference type="Pfam" id="PF18676">
    <property type="entry name" value="MBG_2"/>
    <property type="match status" value="3"/>
</dbReference>
<feature type="domain" description="MBG" evidence="2">
    <location>
        <begin position="81"/>
        <end position="153"/>
    </location>
</feature>
<evidence type="ECO:0000313" key="4">
    <source>
        <dbReference type="Proteomes" id="UP000184513"/>
    </source>
</evidence>
<dbReference type="InterPro" id="IPR011081">
    <property type="entry name" value="Big_4"/>
</dbReference>
<keyword evidence="4" id="KW-1185">Reference proteome</keyword>
<gene>
    <name evidence="3" type="ORF">SAMN04488057_107218</name>
</gene>
<dbReference type="STRING" id="388280.SAMN04488057_107218"/>
<feature type="domain" description="MBG" evidence="2">
    <location>
        <begin position="2"/>
        <end position="74"/>
    </location>
</feature>
<proteinExistence type="predicted"/>
<feature type="domain" description="MBG" evidence="2">
    <location>
        <begin position="161"/>
        <end position="232"/>
    </location>
</feature>
<dbReference type="InterPro" id="IPR026341">
    <property type="entry name" value="T9SS_type_B"/>
</dbReference>
<evidence type="ECO:0000259" key="2">
    <source>
        <dbReference type="Pfam" id="PF18676"/>
    </source>
</evidence>
<dbReference type="Pfam" id="PF13585">
    <property type="entry name" value="CHU_C"/>
    <property type="match status" value="1"/>
</dbReference>
<dbReference type="AlphaFoldDB" id="A0A1M7PA85"/>
<protein>
    <submittedName>
        <fullName evidence="3">Gliding motility-associated C-terminal domain-containing protein</fullName>
    </submittedName>
</protein>
<sequence>ALTITADDKSKVYGEENPGLTFTYTGLVNGDSEVSTEPGISTTATVSSNVGSYPVSLTGGSDDNYAITLVAGELEVTQAALTITADDKSKVYGEENPGLTFTYTGLVNGDTEVSTEPGISTTATLSSNVGSYPVSLTGGSDDNYAITLVAGELDVSPKTLEVEADSGLFKTFGDPDPEFTYLASGFEGGDGYEVLTGQLEREPGEAPGTYTIQQGSLDPGKNYQVEFTGNQFEIIEIVVTDVLELAPVHMNWGEPIPELPATVLVITDRDEIINLAVTWDKSAVDVLASGSYTLTGTLELGNVHENPENQQAIMTLVVDPKQAPANLLISNNEFEGKEANAVVQIGELAVIDAVDDIHHLELPEGLHDNRFFDISSGQLYWNSPERAEGKTTFEVLVRVTDRDGNVMDRLLEIKRIRESVRDINVYNSFTPNGDGINDGWGVPELRHYSGVRIQVFERSGKRVFYTQDPDHRWDGTFEGVDLPIGTYYWTVQVTETGETRKGMLNILKK</sequence>
<accession>A0A1M7PA85</accession>
<evidence type="ECO:0000259" key="1">
    <source>
        <dbReference type="Pfam" id="PF07532"/>
    </source>
</evidence>
<dbReference type="InterPro" id="IPR041286">
    <property type="entry name" value="MBG_2"/>
</dbReference>